<name>E6LFH8_ENTI1</name>
<dbReference type="eggNOG" id="COG3385">
    <property type="taxonomic scope" value="Bacteria"/>
</dbReference>
<dbReference type="HOGENOM" id="CLU_028186_7_1_9"/>
<reference evidence="2 3" key="1">
    <citation type="submission" date="2010-12" db="EMBL/GenBank/DDBJ databases">
        <authorList>
            <person name="Muzny D."/>
            <person name="Qin X."/>
            <person name="Deng J."/>
            <person name="Jiang H."/>
            <person name="Liu Y."/>
            <person name="Qu J."/>
            <person name="Song X.-Z."/>
            <person name="Zhang L."/>
            <person name="Thornton R."/>
            <person name="Coyle M."/>
            <person name="Francisco L."/>
            <person name="Jackson L."/>
            <person name="Javaid M."/>
            <person name="Korchina V."/>
            <person name="Kovar C."/>
            <person name="Mata R."/>
            <person name="Mathew T."/>
            <person name="Ngo R."/>
            <person name="Nguyen L."/>
            <person name="Nguyen N."/>
            <person name="Okwuonu G."/>
            <person name="Ongeri F."/>
            <person name="Pham C."/>
            <person name="Simmons D."/>
            <person name="Wilczek-Boney K."/>
            <person name="Hale W."/>
            <person name="Jakkamsetti A."/>
            <person name="Pham P."/>
            <person name="Ruth R."/>
            <person name="San Lucas F."/>
            <person name="Warren J."/>
            <person name="Zhang J."/>
            <person name="Zhao Z."/>
            <person name="Zhou C."/>
            <person name="Zhu D."/>
            <person name="Lee S."/>
            <person name="Bess C."/>
            <person name="Blankenburg K."/>
            <person name="Forbes L."/>
            <person name="Fu Q."/>
            <person name="Gubbala S."/>
            <person name="Hirani K."/>
            <person name="Jayaseelan J.C."/>
            <person name="Lara F."/>
            <person name="Munidasa M."/>
            <person name="Palculict T."/>
            <person name="Patil S."/>
            <person name="Pu L.-L."/>
            <person name="Saada N."/>
            <person name="Tang L."/>
            <person name="Weissenberger G."/>
            <person name="Zhu Y."/>
            <person name="Hemphill L."/>
            <person name="Shang Y."/>
            <person name="Youmans B."/>
            <person name="Ayvaz T."/>
            <person name="Ross M."/>
            <person name="Santibanez J."/>
            <person name="Aqrawi P."/>
            <person name="Gross S."/>
            <person name="Joshi V."/>
            <person name="Fowler G."/>
            <person name="Nazareth L."/>
            <person name="Reid J."/>
            <person name="Worley K."/>
            <person name="Petrosino J."/>
            <person name="Highlander S."/>
            <person name="Gibbs R."/>
        </authorList>
    </citation>
    <scope>NUCLEOTIDE SEQUENCE [LARGE SCALE GENOMIC DNA]</scope>
    <source>
        <strain evidence="3">DSM 15952 / CCUG 50447 / LMG 22039 / TP 1.5</strain>
    </source>
</reference>
<feature type="domain" description="Transposase DDE" evidence="1">
    <location>
        <begin position="7"/>
        <end position="306"/>
    </location>
</feature>
<keyword evidence="3" id="KW-1185">Reference proteome</keyword>
<dbReference type="AlphaFoldDB" id="E6LFH8"/>
<dbReference type="InterPro" id="IPR012337">
    <property type="entry name" value="RNaseH-like_sf"/>
</dbReference>
<dbReference type="EMBL" id="AEPV01000040">
    <property type="protein sequence ID" value="EFU74048.1"/>
    <property type="molecule type" value="Genomic_DNA"/>
</dbReference>
<dbReference type="OrthoDB" id="6627885at2"/>
<evidence type="ECO:0000313" key="2">
    <source>
        <dbReference type="EMBL" id="EFU74048.1"/>
    </source>
</evidence>
<dbReference type="NCBIfam" id="NF033539">
    <property type="entry name" value="transpos_IS1380"/>
    <property type="match status" value="1"/>
</dbReference>
<protein>
    <submittedName>
        <fullName evidence="2">Transposase, IS4 family</fullName>
    </submittedName>
</protein>
<accession>E6LFH8</accession>
<dbReference type="InterPro" id="IPR047960">
    <property type="entry name" value="Transpos_IS1380"/>
</dbReference>
<organism evidence="2 3">
    <name type="scientific">Enterococcus italicus (strain DSM 15952 / CCUG 50447 / LMG 22039 / TP 1.5)</name>
    <dbReference type="NCBI Taxonomy" id="888064"/>
    <lineage>
        <taxon>Bacteria</taxon>
        <taxon>Bacillati</taxon>
        <taxon>Bacillota</taxon>
        <taxon>Bacilli</taxon>
        <taxon>Lactobacillales</taxon>
        <taxon>Enterococcaceae</taxon>
        <taxon>Enterococcus</taxon>
    </lineage>
</organism>
<dbReference type="InterPro" id="IPR025668">
    <property type="entry name" value="Tnp_DDE_dom"/>
</dbReference>
<dbReference type="STRING" id="888064.HMPREF9088_1118"/>
<gene>
    <name evidence="2" type="ORF">HMPREF9088_1118</name>
</gene>
<dbReference type="Pfam" id="PF13701">
    <property type="entry name" value="DDE_Tnp_1_4"/>
    <property type="match status" value="1"/>
</dbReference>
<proteinExistence type="predicted"/>
<evidence type="ECO:0000259" key="1">
    <source>
        <dbReference type="Pfam" id="PF13701"/>
    </source>
</evidence>
<sequence length="310" mass="35764">MADMQIAQNNIQGMVIDLDSTHSDTYGNQEIADFNNHYQTNGYHPLVAFDGLTGMFLGAELRPGNVYTSRNAETFLSNIVTHFSKHPCNMNSMVRGDSGFAKPEIYNFCHENDIRFVIRLKANSRLRSEAERYVLYSDETDFRTHEVQYFFLTYQAASWKNAERVAVRATRDAGSFLFTRFEFVLSNFRNVSPETVFALYQKWGIMENFIKEIKNGFYFDKTDSSTFTENSARMALACISYNLIQLFKKTVLPDSERNSTIATLRFKLIHIGAKVTKHARRIAIHLASSNVYDGLFWTVFQRIQSFKLLI</sequence>
<dbReference type="Proteomes" id="UP000010296">
    <property type="component" value="Unassembled WGS sequence"/>
</dbReference>
<evidence type="ECO:0000313" key="3">
    <source>
        <dbReference type="Proteomes" id="UP000010296"/>
    </source>
</evidence>
<dbReference type="SUPFAM" id="SSF53098">
    <property type="entry name" value="Ribonuclease H-like"/>
    <property type="match status" value="1"/>
</dbReference>
<comment type="caution">
    <text evidence="2">The sequence shown here is derived from an EMBL/GenBank/DDBJ whole genome shotgun (WGS) entry which is preliminary data.</text>
</comment>